<comment type="caution">
    <text evidence="1">The sequence shown here is derived from an EMBL/GenBank/DDBJ whole genome shotgun (WGS) entry which is preliminary data.</text>
</comment>
<protein>
    <recommendedName>
        <fullName evidence="3">BZIP domain-containing protein</fullName>
    </recommendedName>
</protein>
<reference evidence="1 2" key="1">
    <citation type="submission" date="2024-04" db="EMBL/GenBank/DDBJ databases">
        <title>Tritrichomonas musculus Genome.</title>
        <authorList>
            <person name="Alves-Ferreira E."/>
            <person name="Grigg M."/>
            <person name="Lorenzi H."/>
            <person name="Galac M."/>
        </authorList>
    </citation>
    <scope>NUCLEOTIDE SEQUENCE [LARGE SCALE GENOMIC DNA]</scope>
    <source>
        <strain evidence="1 2">EAF2021</strain>
    </source>
</reference>
<accession>A0ABR2HDC9</accession>
<evidence type="ECO:0000313" key="1">
    <source>
        <dbReference type="EMBL" id="KAK8844414.1"/>
    </source>
</evidence>
<organism evidence="1 2">
    <name type="scientific">Tritrichomonas musculus</name>
    <dbReference type="NCBI Taxonomy" id="1915356"/>
    <lineage>
        <taxon>Eukaryota</taxon>
        <taxon>Metamonada</taxon>
        <taxon>Parabasalia</taxon>
        <taxon>Tritrichomonadida</taxon>
        <taxon>Tritrichomonadidae</taxon>
        <taxon>Tritrichomonas</taxon>
    </lineage>
</organism>
<gene>
    <name evidence="1" type="ORF">M9Y10_024272</name>
</gene>
<proteinExistence type="predicted"/>
<keyword evidence="2" id="KW-1185">Reference proteome</keyword>
<evidence type="ECO:0000313" key="2">
    <source>
        <dbReference type="Proteomes" id="UP001470230"/>
    </source>
</evidence>
<sequence length="220" mass="25815">MNQLKLNKISFSNELHSHRELCKANNKLQNNFLSENHFRTQEQTKSKQNEEYSFTDLHSEVYNISLQSKGPSGTDDTKQVKDKVQHNLNDKDKISIQNDNKLENSEHIEEPNLEQQKKLIKRQKYNAYMKSYRERKKKEIEEQIKSIDISLNEQTKSYSKDDIKQALFDCINTLINIINIHLDKFTNEAKNDIISCQYTSDILQLTNTLNVYINSLLGSK</sequence>
<dbReference type="Proteomes" id="UP001470230">
    <property type="component" value="Unassembled WGS sequence"/>
</dbReference>
<evidence type="ECO:0008006" key="3">
    <source>
        <dbReference type="Google" id="ProtNLM"/>
    </source>
</evidence>
<name>A0ABR2HDC9_9EUKA</name>
<dbReference type="EMBL" id="JAPFFF010000032">
    <property type="protein sequence ID" value="KAK8844414.1"/>
    <property type="molecule type" value="Genomic_DNA"/>
</dbReference>